<protein>
    <submittedName>
        <fullName evidence="3">Recombinase family protein</fullName>
    </submittedName>
</protein>
<dbReference type="EMBL" id="JAQMLV010000001">
    <property type="protein sequence ID" value="MDB8743430.1"/>
    <property type="molecule type" value="Genomic_DNA"/>
</dbReference>
<name>A0AAW6E8I1_9FIRM</name>
<dbReference type="SMART" id="SM00857">
    <property type="entry name" value="Resolvase"/>
    <property type="match status" value="1"/>
</dbReference>
<dbReference type="CDD" id="cd00338">
    <property type="entry name" value="Ser_Recombinase"/>
    <property type="match status" value="1"/>
</dbReference>
<evidence type="ECO:0000259" key="2">
    <source>
        <dbReference type="PROSITE" id="PS51737"/>
    </source>
</evidence>
<dbReference type="PANTHER" id="PTHR30461:SF23">
    <property type="entry name" value="DNA RECOMBINASE-RELATED"/>
    <property type="match status" value="1"/>
</dbReference>
<dbReference type="InterPro" id="IPR025827">
    <property type="entry name" value="Zn_ribbon_recom_dom"/>
</dbReference>
<sequence>MNKTVTDITPKLQKDLRKLRVAAYARVSSDKDAMLHSLDAQIHYYRNLICGNPDWEFAGIYEDEAKTGTKESREQFQQLLSDCRAGTIDMVITKSVSRFARNTVTLLRTVRELKELGINVFFEEQNIKTLDADGEVMLTLLASFAQAESLSVSDNCKWRIRKGFEEGRASTCTMLGYRLVNGEITMVADEAVIVKKIFDLYSDGCGLQKICNILNEDGIRTRRGYIWHPSAIRLILGNEKYAGDLKLQKVFVRDHLTKEKVVNHGELPIYWVENDHEPIISREQFQSVQLRLKKQSEGCIADKGTESVFTGKIRCAGCGKNYRRKTTPYRVVWCCATFNSRGKKYCPTSKMIPEETLKTACATALGLPEFDEEIFDEQVLYIDACPGNLLRFHFHDGSEKELTWRDRSRSESWTQEMREAARQKALSR</sequence>
<accession>A0AAW6E8I1</accession>
<feature type="domain" description="Resolvase/invertase-type recombinase catalytic" evidence="1">
    <location>
        <begin position="20"/>
        <end position="171"/>
    </location>
</feature>
<dbReference type="InterPro" id="IPR036162">
    <property type="entry name" value="Resolvase-like_N_sf"/>
</dbReference>
<evidence type="ECO:0000259" key="1">
    <source>
        <dbReference type="PROSITE" id="PS51736"/>
    </source>
</evidence>
<dbReference type="RefSeq" id="WP_195388614.1">
    <property type="nucleotide sequence ID" value="NZ_JADNGL010000011.1"/>
</dbReference>
<dbReference type="Pfam" id="PF00239">
    <property type="entry name" value="Resolvase"/>
    <property type="match status" value="1"/>
</dbReference>
<dbReference type="Pfam" id="PF07508">
    <property type="entry name" value="Recombinase"/>
    <property type="match status" value="1"/>
</dbReference>
<comment type="caution">
    <text evidence="3">The sequence shown here is derived from an EMBL/GenBank/DDBJ whole genome shotgun (WGS) entry which is preliminary data.</text>
</comment>
<dbReference type="Pfam" id="PF13408">
    <property type="entry name" value="Zn_ribbon_recom"/>
    <property type="match status" value="1"/>
</dbReference>
<feature type="domain" description="Recombinase" evidence="2">
    <location>
        <begin position="174"/>
        <end position="298"/>
    </location>
</feature>
<dbReference type="Gene3D" id="3.40.50.1390">
    <property type="entry name" value="Resolvase, N-terminal catalytic domain"/>
    <property type="match status" value="1"/>
</dbReference>
<dbReference type="InterPro" id="IPR011109">
    <property type="entry name" value="DNA_bind_recombinase_dom"/>
</dbReference>
<dbReference type="PANTHER" id="PTHR30461">
    <property type="entry name" value="DNA-INVERTASE FROM LAMBDOID PROPHAGE"/>
    <property type="match status" value="1"/>
</dbReference>
<dbReference type="Gene3D" id="3.90.1750.20">
    <property type="entry name" value="Putative Large Serine Recombinase, Chain B, Domain 2"/>
    <property type="match status" value="1"/>
</dbReference>
<dbReference type="PROSITE" id="PS51736">
    <property type="entry name" value="RECOMBINASES_3"/>
    <property type="match status" value="1"/>
</dbReference>
<dbReference type="GO" id="GO:0000150">
    <property type="term" value="F:DNA strand exchange activity"/>
    <property type="evidence" value="ECO:0007669"/>
    <property type="project" value="InterPro"/>
</dbReference>
<evidence type="ECO:0000313" key="3">
    <source>
        <dbReference type="EMBL" id="MDB8743430.1"/>
    </source>
</evidence>
<dbReference type="PROSITE" id="PS51737">
    <property type="entry name" value="RECOMBINASE_DNA_BIND"/>
    <property type="match status" value="1"/>
</dbReference>
<dbReference type="AlphaFoldDB" id="A0AAW6E8I1"/>
<dbReference type="InterPro" id="IPR038109">
    <property type="entry name" value="DNA_bind_recomb_sf"/>
</dbReference>
<dbReference type="SUPFAM" id="SSF53041">
    <property type="entry name" value="Resolvase-like"/>
    <property type="match status" value="1"/>
</dbReference>
<dbReference type="Proteomes" id="UP001211015">
    <property type="component" value="Unassembled WGS sequence"/>
</dbReference>
<dbReference type="InterPro" id="IPR050639">
    <property type="entry name" value="SSR_resolvase"/>
</dbReference>
<gene>
    <name evidence="3" type="ORF">PNU62_00170</name>
</gene>
<dbReference type="InterPro" id="IPR006119">
    <property type="entry name" value="Resolv_N"/>
</dbReference>
<reference evidence="3" key="1">
    <citation type="submission" date="2023-01" db="EMBL/GenBank/DDBJ databases">
        <title>Human gut microbiome strain richness.</title>
        <authorList>
            <person name="Chen-Liaw A."/>
        </authorList>
    </citation>
    <scope>NUCLEOTIDE SEQUENCE</scope>
    <source>
        <strain evidence="3">1001275st1_F4_1001275B_160808</strain>
    </source>
</reference>
<proteinExistence type="predicted"/>
<organism evidence="3 4">
    <name type="scientific">Ruminococcus bicirculans</name>
    <name type="common">ex Wegman et al. 2014</name>
    <dbReference type="NCBI Taxonomy" id="1160721"/>
    <lineage>
        <taxon>Bacteria</taxon>
        <taxon>Bacillati</taxon>
        <taxon>Bacillota</taxon>
        <taxon>Clostridia</taxon>
        <taxon>Eubacteriales</taxon>
        <taxon>Oscillospiraceae</taxon>
        <taxon>Ruminococcus</taxon>
    </lineage>
</organism>
<evidence type="ECO:0000313" key="4">
    <source>
        <dbReference type="Proteomes" id="UP001211015"/>
    </source>
</evidence>
<dbReference type="GO" id="GO:0003677">
    <property type="term" value="F:DNA binding"/>
    <property type="evidence" value="ECO:0007669"/>
    <property type="project" value="InterPro"/>
</dbReference>